<name>A0A1I7WJ54_HETBA</name>
<dbReference type="WBParaSite" id="Hba_05047">
    <property type="protein sequence ID" value="Hba_05047"/>
    <property type="gene ID" value="Hba_05047"/>
</dbReference>
<dbReference type="Proteomes" id="UP000095283">
    <property type="component" value="Unplaced"/>
</dbReference>
<keyword evidence="1" id="KW-1185">Reference proteome</keyword>
<accession>A0A1I7WJ54</accession>
<proteinExistence type="predicted"/>
<dbReference type="AlphaFoldDB" id="A0A1I7WJ54"/>
<sequence length="104" mass="12261">MHFDESDIPSTSTSIFLVPLPRSLAYFYPVHINFHLTCFASSSRLNMSTIVFCSIQINSFHLALFNAFLKEIVFNYLNFNRYNQRLVQKTFRNFKNIDPSINER</sequence>
<evidence type="ECO:0000313" key="2">
    <source>
        <dbReference type="WBParaSite" id="Hba_05047"/>
    </source>
</evidence>
<evidence type="ECO:0000313" key="1">
    <source>
        <dbReference type="Proteomes" id="UP000095283"/>
    </source>
</evidence>
<protein>
    <submittedName>
        <fullName evidence="2">Uncharacterized protein</fullName>
    </submittedName>
</protein>
<reference evidence="2" key="1">
    <citation type="submission" date="2016-11" db="UniProtKB">
        <authorList>
            <consortium name="WormBaseParasite"/>
        </authorList>
    </citation>
    <scope>IDENTIFICATION</scope>
</reference>
<organism evidence="1 2">
    <name type="scientific">Heterorhabditis bacteriophora</name>
    <name type="common">Entomopathogenic nematode worm</name>
    <dbReference type="NCBI Taxonomy" id="37862"/>
    <lineage>
        <taxon>Eukaryota</taxon>
        <taxon>Metazoa</taxon>
        <taxon>Ecdysozoa</taxon>
        <taxon>Nematoda</taxon>
        <taxon>Chromadorea</taxon>
        <taxon>Rhabditida</taxon>
        <taxon>Rhabditina</taxon>
        <taxon>Rhabditomorpha</taxon>
        <taxon>Strongyloidea</taxon>
        <taxon>Heterorhabditidae</taxon>
        <taxon>Heterorhabditis</taxon>
    </lineage>
</organism>